<reference evidence="1 2" key="1">
    <citation type="submission" date="2024-01" db="EMBL/GenBank/DDBJ databases">
        <authorList>
            <person name="Allen C."/>
            <person name="Tagirdzhanova G."/>
        </authorList>
    </citation>
    <scope>NUCLEOTIDE SEQUENCE [LARGE SCALE GENOMIC DNA]</scope>
</reference>
<accession>A0ABP0C6B2</accession>
<dbReference type="EMBL" id="CAWUHC010000065">
    <property type="protein sequence ID" value="CAK7227438.1"/>
    <property type="molecule type" value="Genomic_DNA"/>
</dbReference>
<comment type="caution">
    <text evidence="1">The sequence shown here is derived from an EMBL/GenBank/DDBJ whole genome shotgun (WGS) entry which is preliminary data.</text>
</comment>
<organism evidence="1 2">
    <name type="scientific">Sporothrix bragantina</name>
    <dbReference type="NCBI Taxonomy" id="671064"/>
    <lineage>
        <taxon>Eukaryota</taxon>
        <taxon>Fungi</taxon>
        <taxon>Dikarya</taxon>
        <taxon>Ascomycota</taxon>
        <taxon>Pezizomycotina</taxon>
        <taxon>Sordariomycetes</taxon>
        <taxon>Sordariomycetidae</taxon>
        <taxon>Ophiostomatales</taxon>
        <taxon>Ophiostomataceae</taxon>
        <taxon>Sporothrix</taxon>
    </lineage>
</organism>
<proteinExistence type="predicted"/>
<keyword evidence="2" id="KW-1185">Reference proteome</keyword>
<gene>
    <name evidence="1" type="ORF">SBRCBS47491_006570</name>
</gene>
<dbReference type="Proteomes" id="UP001642406">
    <property type="component" value="Unassembled WGS sequence"/>
</dbReference>
<evidence type="ECO:0000313" key="2">
    <source>
        <dbReference type="Proteomes" id="UP001642406"/>
    </source>
</evidence>
<sequence>MAGGIPIKAVGARLAEVHTIRPEVAKVHVDRFQESVRYAIHARVREAAGFQITELGQCLFDNFGLSKKTSAKTKTMAAKLGWTTGYNAIDNKATKDALKLTGQAKEDTIKYINGFAESFAAGTTSSKNGGQNRDHMNVISTQKSVRAALRKKLSGTPTNACGFP</sequence>
<protein>
    <submittedName>
        <fullName evidence="1">Uncharacterized protein</fullName>
    </submittedName>
</protein>
<evidence type="ECO:0000313" key="1">
    <source>
        <dbReference type="EMBL" id="CAK7227438.1"/>
    </source>
</evidence>
<name>A0ABP0C6B2_9PEZI</name>